<evidence type="ECO:0008006" key="4">
    <source>
        <dbReference type="Google" id="ProtNLM"/>
    </source>
</evidence>
<gene>
    <name evidence="2" type="ORF">BOTBODRAFT_539323</name>
</gene>
<accession>A0A067M079</accession>
<keyword evidence="3" id="KW-1185">Reference proteome</keyword>
<feature type="region of interest" description="Disordered" evidence="1">
    <location>
        <begin position="227"/>
        <end position="261"/>
    </location>
</feature>
<proteinExistence type="predicted"/>
<sequence>MAPRALAVRDVLENIAFYLATNDFIGPPAHLVSLLGVCQLFYDVLAFRHNSSLYARIFRAKFDSAAPARRYGRDLVTSSCLATELCSRFEAMRRMRRVAKTGKLWDVEEDAVHHDLWTSYLMATESDGKNRQQLMEYACLHDYVRLYIKEELAPLRYRPGVPLEKPERSLALWLLWFTTTAVRETTQERVDIMSLLRPYVFANFKYDTFYAPWIYFDMPLYPPAGTPPPTHPSHVSHGHTPNSPVTIPVSPQTNALSPENPFLADLVPRDRTHHVPAYGTHVPMCPPSIAQAAILLFLARIQRTPIHGEEPIPLEDAMPGDAVTTHAIRLRLPHLEDSRAFDRDHYRATNCANPFSEPVRTRCVEPGMFAGDWEGRFVFLDFDNFRRMLGGDTSRVYNSYLGQQPLSWRIYEHHYQPSDCPTASGLATPSSSRSAAISSPSPSISSAMEVDYSDAGDGSVSYDDEDGPVAAGPPLNAHFPEDSVIVEYPTGVLVAPEGLLHAGVFYKTYNGEEWDDKRDHYSVPQKDLPLADVDMDSGLGTSSPPSTSTRRMPYDRLEEDEVWDPDSEDIILTGCNIPQDPNSAANMTWGRFELKGRVRAWDGMITLLCNYEGAGGGGQWLYRGYITAGGNWSGRWRDTSDDHLSGYEGVFCLTRRSATA</sequence>
<dbReference type="HOGENOM" id="CLU_011151_1_0_1"/>
<evidence type="ECO:0000256" key="1">
    <source>
        <dbReference type="SAM" id="MobiDB-lite"/>
    </source>
</evidence>
<protein>
    <recommendedName>
        <fullName evidence="4">F-box domain-containing protein</fullName>
    </recommendedName>
</protein>
<evidence type="ECO:0000313" key="2">
    <source>
        <dbReference type="EMBL" id="KDQ08919.1"/>
    </source>
</evidence>
<dbReference type="EMBL" id="KL198084">
    <property type="protein sequence ID" value="KDQ08919.1"/>
    <property type="molecule type" value="Genomic_DNA"/>
</dbReference>
<feature type="compositionally biased region" description="Polar residues" evidence="1">
    <location>
        <begin position="242"/>
        <end position="257"/>
    </location>
</feature>
<reference evidence="3" key="1">
    <citation type="journal article" date="2014" name="Proc. Natl. Acad. Sci. U.S.A.">
        <title>Extensive sampling of basidiomycete genomes demonstrates inadequacy of the white-rot/brown-rot paradigm for wood decay fungi.</title>
        <authorList>
            <person name="Riley R."/>
            <person name="Salamov A.A."/>
            <person name="Brown D.W."/>
            <person name="Nagy L.G."/>
            <person name="Floudas D."/>
            <person name="Held B.W."/>
            <person name="Levasseur A."/>
            <person name="Lombard V."/>
            <person name="Morin E."/>
            <person name="Otillar R."/>
            <person name="Lindquist E.A."/>
            <person name="Sun H."/>
            <person name="LaButti K.M."/>
            <person name="Schmutz J."/>
            <person name="Jabbour D."/>
            <person name="Luo H."/>
            <person name="Baker S.E."/>
            <person name="Pisabarro A.G."/>
            <person name="Walton J.D."/>
            <person name="Blanchette R.A."/>
            <person name="Henrissat B."/>
            <person name="Martin F."/>
            <person name="Cullen D."/>
            <person name="Hibbett D.S."/>
            <person name="Grigoriev I.V."/>
        </authorList>
    </citation>
    <scope>NUCLEOTIDE SEQUENCE [LARGE SCALE GENOMIC DNA]</scope>
    <source>
        <strain evidence="3">FD-172 SS1</strain>
    </source>
</reference>
<dbReference type="InParanoid" id="A0A067M079"/>
<organism evidence="2 3">
    <name type="scientific">Botryobasidium botryosum (strain FD-172 SS1)</name>
    <dbReference type="NCBI Taxonomy" id="930990"/>
    <lineage>
        <taxon>Eukaryota</taxon>
        <taxon>Fungi</taxon>
        <taxon>Dikarya</taxon>
        <taxon>Basidiomycota</taxon>
        <taxon>Agaricomycotina</taxon>
        <taxon>Agaricomycetes</taxon>
        <taxon>Cantharellales</taxon>
        <taxon>Botryobasidiaceae</taxon>
        <taxon>Botryobasidium</taxon>
    </lineage>
</organism>
<dbReference type="OrthoDB" id="434783at2759"/>
<feature type="compositionally biased region" description="Low complexity" evidence="1">
    <location>
        <begin position="429"/>
        <end position="447"/>
    </location>
</feature>
<feature type="region of interest" description="Disordered" evidence="1">
    <location>
        <begin position="421"/>
        <end position="466"/>
    </location>
</feature>
<dbReference type="STRING" id="930990.A0A067M079"/>
<feature type="region of interest" description="Disordered" evidence="1">
    <location>
        <begin position="532"/>
        <end position="552"/>
    </location>
</feature>
<dbReference type="AlphaFoldDB" id="A0A067M079"/>
<dbReference type="Proteomes" id="UP000027195">
    <property type="component" value="Unassembled WGS sequence"/>
</dbReference>
<evidence type="ECO:0000313" key="3">
    <source>
        <dbReference type="Proteomes" id="UP000027195"/>
    </source>
</evidence>
<name>A0A067M079_BOTB1</name>
<feature type="compositionally biased region" description="Low complexity" evidence="1">
    <location>
        <begin position="232"/>
        <end position="241"/>
    </location>
</feature>